<accession>A0ACB8BDN5</accession>
<dbReference type="EMBL" id="MU266438">
    <property type="protein sequence ID" value="KAH7923931.1"/>
    <property type="molecule type" value="Genomic_DNA"/>
</dbReference>
<sequence length="272" mass="29432">MSRDRPHPPLPDNAAANIEASQLAQHSVSQHQQPSLVAQAGRIQDSSPVPTERPQSPSTGGSEKPLVEDADNHSPSRYPNNDPRRTSRVTTPPPARGGDGHTRASSRRPMPASPTIPGIDWIVPVEQKSPPERTIGERLSPTIEVAEQEKQKYSKKAMMTGYALNVAIGLQVLLGSLTTGLSAVTTGRQVGGSATLVASYLARARGSNEPELSITRVKDLEQFLRDCKTFQMDHGHQYGSSEPSLNQRLIELRGTFEELLGNGNGERKLSPV</sequence>
<comment type="caution">
    <text evidence="1">The sequence shown here is derived from an EMBL/GenBank/DDBJ whole genome shotgun (WGS) entry which is preliminary data.</text>
</comment>
<reference evidence="1" key="1">
    <citation type="journal article" date="2021" name="New Phytol.">
        <title>Evolutionary innovations through gain and loss of genes in the ectomycorrhizal Boletales.</title>
        <authorList>
            <person name="Wu G."/>
            <person name="Miyauchi S."/>
            <person name="Morin E."/>
            <person name="Kuo A."/>
            <person name="Drula E."/>
            <person name="Varga T."/>
            <person name="Kohler A."/>
            <person name="Feng B."/>
            <person name="Cao Y."/>
            <person name="Lipzen A."/>
            <person name="Daum C."/>
            <person name="Hundley H."/>
            <person name="Pangilinan J."/>
            <person name="Johnson J."/>
            <person name="Barry K."/>
            <person name="LaButti K."/>
            <person name="Ng V."/>
            <person name="Ahrendt S."/>
            <person name="Min B."/>
            <person name="Choi I.G."/>
            <person name="Park H."/>
            <person name="Plett J.M."/>
            <person name="Magnuson J."/>
            <person name="Spatafora J.W."/>
            <person name="Nagy L.G."/>
            <person name="Henrissat B."/>
            <person name="Grigoriev I.V."/>
            <person name="Yang Z.L."/>
            <person name="Xu J."/>
            <person name="Martin F.M."/>
        </authorList>
    </citation>
    <scope>NUCLEOTIDE SEQUENCE</scope>
    <source>
        <strain evidence="1">KUC20120723A-06</strain>
    </source>
</reference>
<evidence type="ECO:0000313" key="2">
    <source>
        <dbReference type="Proteomes" id="UP000790709"/>
    </source>
</evidence>
<dbReference type="Proteomes" id="UP000790709">
    <property type="component" value="Unassembled WGS sequence"/>
</dbReference>
<organism evidence="1 2">
    <name type="scientific">Leucogyrophana mollusca</name>
    <dbReference type="NCBI Taxonomy" id="85980"/>
    <lineage>
        <taxon>Eukaryota</taxon>
        <taxon>Fungi</taxon>
        <taxon>Dikarya</taxon>
        <taxon>Basidiomycota</taxon>
        <taxon>Agaricomycotina</taxon>
        <taxon>Agaricomycetes</taxon>
        <taxon>Agaricomycetidae</taxon>
        <taxon>Boletales</taxon>
        <taxon>Boletales incertae sedis</taxon>
        <taxon>Leucogyrophana</taxon>
    </lineage>
</organism>
<name>A0ACB8BDN5_9AGAM</name>
<gene>
    <name evidence="1" type="ORF">BV22DRAFT_1113101</name>
</gene>
<protein>
    <submittedName>
        <fullName evidence="1">Uncharacterized protein</fullName>
    </submittedName>
</protein>
<evidence type="ECO:0000313" key="1">
    <source>
        <dbReference type="EMBL" id="KAH7923931.1"/>
    </source>
</evidence>
<proteinExistence type="predicted"/>
<keyword evidence="2" id="KW-1185">Reference proteome</keyword>